<dbReference type="EMBL" id="UINC01221945">
    <property type="protein sequence ID" value="SVE50498.1"/>
    <property type="molecule type" value="Genomic_DNA"/>
</dbReference>
<feature type="transmembrane region" description="Helical" evidence="1">
    <location>
        <begin position="81"/>
        <end position="99"/>
    </location>
</feature>
<evidence type="ECO:0000313" key="2">
    <source>
        <dbReference type="EMBL" id="SVE50498.1"/>
    </source>
</evidence>
<feature type="transmembrane region" description="Helical" evidence="1">
    <location>
        <begin position="59"/>
        <end position="75"/>
    </location>
</feature>
<dbReference type="AlphaFoldDB" id="A0A383E329"/>
<keyword evidence="1" id="KW-0812">Transmembrane</keyword>
<feature type="transmembrane region" description="Helical" evidence="1">
    <location>
        <begin position="32"/>
        <end position="47"/>
    </location>
</feature>
<organism evidence="2">
    <name type="scientific">marine metagenome</name>
    <dbReference type="NCBI Taxonomy" id="408172"/>
    <lineage>
        <taxon>unclassified sequences</taxon>
        <taxon>metagenomes</taxon>
        <taxon>ecological metagenomes</taxon>
    </lineage>
</organism>
<accession>A0A383E329</accession>
<name>A0A383E329_9ZZZZ</name>
<feature type="transmembrane region" description="Helical" evidence="1">
    <location>
        <begin position="9"/>
        <end position="26"/>
    </location>
</feature>
<evidence type="ECO:0000256" key="1">
    <source>
        <dbReference type="SAM" id="Phobius"/>
    </source>
</evidence>
<proteinExistence type="predicted"/>
<keyword evidence="1" id="KW-0472">Membrane</keyword>
<keyword evidence="1" id="KW-1133">Transmembrane helix</keyword>
<gene>
    <name evidence="2" type="ORF">METZ01_LOCUS503352</name>
</gene>
<feature type="non-terminal residue" evidence="2">
    <location>
        <position position="130"/>
    </location>
</feature>
<feature type="transmembrane region" description="Helical" evidence="1">
    <location>
        <begin position="111"/>
        <end position="129"/>
    </location>
</feature>
<reference evidence="2" key="1">
    <citation type="submission" date="2018-05" db="EMBL/GenBank/DDBJ databases">
        <authorList>
            <person name="Lanie J.A."/>
            <person name="Ng W.-L."/>
            <person name="Kazmierczak K.M."/>
            <person name="Andrzejewski T.M."/>
            <person name="Davidsen T.M."/>
            <person name="Wayne K.J."/>
            <person name="Tettelin H."/>
            <person name="Glass J.I."/>
            <person name="Rusch D."/>
            <person name="Podicherti R."/>
            <person name="Tsui H.-C.T."/>
            <person name="Winkler M.E."/>
        </authorList>
    </citation>
    <scope>NUCLEOTIDE SEQUENCE</scope>
</reference>
<protein>
    <submittedName>
        <fullName evidence="2">Uncharacterized protein</fullName>
    </submittedName>
</protein>
<sequence>MSENKSSRTYINLLGIPSLLVIIIAGDNFNQIPIFSIFITIVLYLGIKEIPVLVKGFNSKPFLPLLLIFITILQIDRHPSITWNIPVYNLLIGLTILAMTTEIFRKKQTPLINICSVVFAFIWLGIMLGS</sequence>